<comment type="caution">
    <text evidence="1">The sequence shown here is derived from an EMBL/GenBank/DDBJ whole genome shotgun (WGS) entry which is preliminary data.</text>
</comment>
<accession>A0A1E7YMF8</accession>
<dbReference type="RefSeq" id="WP_070114295.1">
    <property type="nucleotide sequence ID" value="NZ_JABBDM010000001.1"/>
</dbReference>
<proteinExistence type="predicted"/>
<dbReference type="Proteomes" id="UP000175616">
    <property type="component" value="Unassembled WGS sequence"/>
</dbReference>
<evidence type="ECO:0000313" key="2">
    <source>
        <dbReference type="Proteomes" id="UP000175616"/>
    </source>
</evidence>
<dbReference type="EMBL" id="LZYE01000211">
    <property type="protein sequence ID" value="OFC35076.1"/>
    <property type="molecule type" value="Genomic_DNA"/>
</dbReference>
<evidence type="ECO:0000313" key="1">
    <source>
        <dbReference type="EMBL" id="OFC35076.1"/>
    </source>
</evidence>
<gene>
    <name evidence="1" type="ORF">BAE27_08180</name>
</gene>
<dbReference type="AlphaFoldDB" id="A0A1E7YMF8"/>
<dbReference type="InterPro" id="IPR038287">
    <property type="entry name" value="Cse2_sf"/>
</dbReference>
<dbReference type="CDD" id="cd09731">
    <property type="entry name" value="Cse2_I-E"/>
    <property type="match status" value="1"/>
</dbReference>
<sequence length="177" mass="19818">MTQKTEPLFSPDSPAGQVIADWWKHLASDRGGRAELRRAHSPEGVALIPSAIDLITRLRSTPVAQYPAWETRLPAIAGLAAHLDQNATPVVLAPPDRTALPKAMARNSGNRPMVSELRFRRLLRTPRDELYRPIVRILAQLDHQAGLYDLADALFWWGPSIHKVWAFAYFPALKKSD</sequence>
<protein>
    <submittedName>
        <fullName evidence="1">Type I-E CRISPR-associated protein Cse2/CasB</fullName>
    </submittedName>
</protein>
<dbReference type="InterPro" id="IPR013382">
    <property type="entry name" value="CRISPR-assoc_prot_Cse2"/>
</dbReference>
<dbReference type="Pfam" id="PF09485">
    <property type="entry name" value="CRISPR_Cse2"/>
    <property type="match status" value="1"/>
</dbReference>
<reference evidence="1 2" key="1">
    <citation type="submission" date="2016-06" db="EMBL/GenBank/DDBJ databases">
        <title>Gene turnover analysis identifies the evolutionary adaptation of the extremophile Acidithiobacillus caldus.</title>
        <authorList>
            <person name="Zhang X."/>
        </authorList>
    </citation>
    <scope>NUCLEOTIDE SEQUENCE [LARGE SCALE GENOMIC DNA]</scope>
    <source>
        <strain evidence="1 2">DX</strain>
    </source>
</reference>
<organism evidence="1 2">
    <name type="scientific">Acidithiobacillus caldus</name>
    <dbReference type="NCBI Taxonomy" id="33059"/>
    <lineage>
        <taxon>Bacteria</taxon>
        <taxon>Pseudomonadati</taxon>
        <taxon>Pseudomonadota</taxon>
        <taxon>Acidithiobacillia</taxon>
        <taxon>Acidithiobacillales</taxon>
        <taxon>Acidithiobacillaceae</taxon>
        <taxon>Acidithiobacillus</taxon>
    </lineage>
</organism>
<dbReference type="NCBIfam" id="TIGR02548">
    <property type="entry name" value="casB_cse2"/>
    <property type="match status" value="1"/>
</dbReference>
<dbReference type="Gene3D" id="1.10.520.40">
    <property type="entry name" value="CRISPR-associated protein Cse2"/>
    <property type="match status" value="1"/>
</dbReference>
<name>A0A1E7YMF8_9PROT</name>